<dbReference type="Pfam" id="PF10042">
    <property type="entry name" value="DUF2278"/>
    <property type="match status" value="1"/>
</dbReference>
<evidence type="ECO:0000313" key="2">
    <source>
        <dbReference type="Proteomes" id="UP000192911"/>
    </source>
</evidence>
<sequence length="222" mass="24362">MTLPYGYAKAKVLSDPMLTSKPRRNEIQYHLHMRLQVGDAQWDAAVNVGTNDADDLLKYKLVYDFRHPVIRTLGAAGPGAADLTGTNALPALDFQRSDILDATGKWRDSDVMDGSDRTEPAASLARLLTKAKSEQLDVYLFGRFYSEGNGLHDIHMNQGSKGEFVHRAGNDRNDHNDIWQDGAVLVDLGGGQWAAYFSAFEQQWLPTDDLGNATAGARPIGG</sequence>
<gene>
    <name evidence="1" type="ORF">SAMN06295900_11730</name>
</gene>
<evidence type="ECO:0000313" key="1">
    <source>
        <dbReference type="EMBL" id="SMF72618.1"/>
    </source>
</evidence>
<dbReference type="EMBL" id="FXAH01000017">
    <property type="protein sequence ID" value="SMF72618.1"/>
    <property type="molecule type" value="Genomic_DNA"/>
</dbReference>
<dbReference type="Proteomes" id="UP000192911">
    <property type="component" value="Unassembled WGS sequence"/>
</dbReference>
<dbReference type="GeneID" id="95550042"/>
<protein>
    <submittedName>
        <fullName evidence="1">Uncharacterized protein YukJ</fullName>
    </submittedName>
</protein>
<keyword evidence="2" id="KW-1185">Reference proteome</keyword>
<name>A0A1X7GPE5_TRICW</name>
<dbReference type="OrthoDB" id="291334at2"/>
<proteinExistence type="predicted"/>
<accession>A0A1X7GPE5</accession>
<reference evidence="2" key="1">
    <citation type="submission" date="2017-04" db="EMBL/GenBank/DDBJ databases">
        <authorList>
            <person name="Varghese N."/>
            <person name="Submissions S."/>
        </authorList>
    </citation>
    <scope>NUCLEOTIDE SEQUENCE [LARGE SCALE GENOMIC DNA]</scope>
    <source>
        <strain evidence="2">Ballard 720</strain>
    </source>
</reference>
<organism evidence="1 2">
    <name type="scientific">Trinickia caryophylli</name>
    <name type="common">Paraburkholderia caryophylli</name>
    <dbReference type="NCBI Taxonomy" id="28094"/>
    <lineage>
        <taxon>Bacteria</taxon>
        <taxon>Pseudomonadati</taxon>
        <taxon>Pseudomonadota</taxon>
        <taxon>Betaproteobacteria</taxon>
        <taxon>Burkholderiales</taxon>
        <taxon>Burkholderiaceae</taxon>
        <taxon>Trinickia</taxon>
    </lineage>
</organism>
<dbReference type="AlphaFoldDB" id="A0A1X7GPE5"/>
<dbReference type="RefSeq" id="WP_085230027.1">
    <property type="nucleotide sequence ID" value="NZ_BSQD01000015.1"/>
</dbReference>
<dbReference type="STRING" id="28094.SAMN06295900_11730"/>
<dbReference type="InterPro" id="IPR019268">
    <property type="entry name" value="DUF2278"/>
</dbReference>